<organism evidence="2 3">
    <name type="scientific">Phyllosticta citriasiana</name>
    <dbReference type="NCBI Taxonomy" id="595635"/>
    <lineage>
        <taxon>Eukaryota</taxon>
        <taxon>Fungi</taxon>
        <taxon>Dikarya</taxon>
        <taxon>Ascomycota</taxon>
        <taxon>Pezizomycotina</taxon>
        <taxon>Dothideomycetes</taxon>
        <taxon>Dothideomycetes incertae sedis</taxon>
        <taxon>Botryosphaeriales</taxon>
        <taxon>Phyllostictaceae</taxon>
        <taxon>Phyllosticta</taxon>
    </lineage>
</organism>
<dbReference type="Gene3D" id="3.30.710.10">
    <property type="entry name" value="Potassium Channel Kv1.1, Chain A"/>
    <property type="match status" value="1"/>
</dbReference>
<name>A0ABR1KCY2_9PEZI</name>
<reference evidence="2 3" key="1">
    <citation type="submission" date="2024-04" db="EMBL/GenBank/DDBJ databases">
        <title>Phyllosticta paracitricarpa is synonymous to the EU quarantine fungus P. citricarpa based on phylogenomic analyses.</title>
        <authorList>
            <consortium name="Lawrence Berkeley National Laboratory"/>
            <person name="Van Ingen-Buijs V.A."/>
            <person name="Van Westerhoven A.C."/>
            <person name="Haridas S."/>
            <person name="Skiadas P."/>
            <person name="Martin F."/>
            <person name="Groenewald J.Z."/>
            <person name="Crous P.W."/>
            <person name="Seidl M.F."/>
        </authorList>
    </citation>
    <scope>NUCLEOTIDE SEQUENCE [LARGE SCALE GENOMIC DNA]</scope>
    <source>
        <strain evidence="2 3">CBS 123371</strain>
    </source>
</reference>
<evidence type="ECO:0000259" key="1">
    <source>
        <dbReference type="PROSITE" id="PS50097"/>
    </source>
</evidence>
<dbReference type="PROSITE" id="PS50097">
    <property type="entry name" value="BTB"/>
    <property type="match status" value="1"/>
</dbReference>
<dbReference type="SUPFAM" id="SSF54695">
    <property type="entry name" value="POZ domain"/>
    <property type="match status" value="1"/>
</dbReference>
<dbReference type="EMBL" id="JBBPHU010000011">
    <property type="protein sequence ID" value="KAK7512085.1"/>
    <property type="molecule type" value="Genomic_DNA"/>
</dbReference>
<evidence type="ECO:0000313" key="2">
    <source>
        <dbReference type="EMBL" id="KAK7512085.1"/>
    </source>
</evidence>
<protein>
    <recommendedName>
        <fullName evidence="1">BTB domain-containing protein</fullName>
    </recommendedName>
</protein>
<dbReference type="Proteomes" id="UP001363622">
    <property type="component" value="Unassembled WGS sequence"/>
</dbReference>
<feature type="domain" description="BTB" evidence="1">
    <location>
        <begin position="18"/>
        <end position="85"/>
    </location>
</feature>
<sequence>MAINSSRHWDWMLPDNPLNVRVVVDRTVFVLKKKDIVIQSQFFRNAFSNRFQEGKTSTLHLPETDADTFELFTTWMRTREISPFSTHRDQTPTLQTDNCSKAERTWDSAISRAYVFAHMYMVEDFAQALHDAFIKAHFSPCNDALSIFNCLPEDATLYRLLDEVPEYAPICKAVSKAIMAFFNNQPDGDLMFHLHLPDSLKGRIMMLGR</sequence>
<evidence type="ECO:0000313" key="3">
    <source>
        <dbReference type="Proteomes" id="UP001363622"/>
    </source>
</evidence>
<gene>
    <name evidence="2" type="ORF">IWZ03DRAFT_385498</name>
</gene>
<proteinExistence type="predicted"/>
<accession>A0ABR1KCY2</accession>
<dbReference type="CDD" id="cd18186">
    <property type="entry name" value="BTB_POZ_ZBTB_KLHL-like"/>
    <property type="match status" value="1"/>
</dbReference>
<comment type="caution">
    <text evidence="2">The sequence shown here is derived from an EMBL/GenBank/DDBJ whole genome shotgun (WGS) entry which is preliminary data.</text>
</comment>
<dbReference type="PANTHER" id="PTHR47843:SF2">
    <property type="entry name" value="BTB DOMAIN-CONTAINING PROTEIN"/>
    <property type="match status" value="1"/>
</dbReference>
<dbReference type="PANTHER" id="PTHR47843">
    <property type="entry name" value="BTB DOMAIN-CONTAINING PROTEIN-RELATED"/>
    <property type="match status" value="1"/>
</dbReference>
<dbReference type="InterPro" id="IPR000210">
    <property type="entry name" value="BTB/POZ_dom"/>
</dbReference>
<dbReference type="InterPro" id="IPR011333">
    <property type="entry name" value="SKP1/BTB/POZ_sf"/>
</dbReference>
<keyword evidence="3" id="KW-1185">Reference proteome</keyword>